<dbReference type="OrthoDB" id="4120877at2"/>
<dbReference type="AlphaFoldDB" id="A0A5D0UK29"/>
<dbReference type="RefSeq" id="WP_148347677.1">
    <property type="nucleotide sequence ID" value="NZ_JBHSBF010000019.1"/>
</dbReference>
<reference evidence="2 3" key="1">
    <citation type="submission" date="2019-08" db="EMBL/GenBank/DDBJ databases">
        <title>Actinomadura sp. nov. CYP1-5 isolated from mountain soil.</title>
        <authorList>
            <person name="Songsumanus A."/>
            <person name="Kuncharoen N."/>
            <person name="Kudo T."/>
            <person name="Yuki M."/>
            <person name="Igarashi Y."/>
            <person name="Tanasupawat S."/>
        </authorList>
    </citation>
    <scope>NUCLEOTIDE SEQUENCE [LARGE SCALE GENOMIC DNA]</scope>
    <source>
        <strain evidence="2 3">GKU157</strain>
    </source>
</reference>
<dbReference type="Proteomes" id="UP000322634">
    <property type="component" value="Unassembled WGS sequence"/>
</dbReference>
<gene>
    <name evidence="2" type="ORF">FXF65_01390</name>
</gene>
<keyword evidence="3" id="KW-1185">Reference proteome</keyword>
<name>A0A5D0UK29_9ACTN</name>
<evidence type="ECO:0008006" key="4">
    <source>
        <dbReference type="Google" id="ProtNLM"/>
    </source>
</evidence>
<proteinExistence type="predicted"/>
<accession>A0A5D0UK29</accession>
<organism evidence="2 3">
    <name type="scientific">Actinomadura syzygii</name>
    <dbReference type="NCBI Taxonomy" id="1427538"/>
    <lineage>
        <taxon>Bacteria</taxon>
        <taxon>Bacillati</taxon>
        <taxon>Actinomycetota</taxon>
        <taxon>Actinomycetes</taxon>
        <taxon>Streptosporangiales</taxon>
        <taxon>Thermomonosporaceae</taxon>
        <taxon>Actinomadura</taxon>
    </lineage>
</organism>
<sequence>MDDLNRELARFHRYAEHMRTLVGEAQSKAPPRSEGTDSAEVVHVVLGPDGIPASIRVAMDWRQRTSPQNLRSAVIEACEAAMAERLGAWTRSLQQDGWQDRMDRVQAGLDGKSAPEPETGGLPPAFRRDPNRPPPRPVDQIAEDMIRAFDTLDDREARSADMATGIVTGSGTSGRLTVTVNPTGLESVTAEESWLAGRSGDTLTAAFENALAAAKADLKRAAQDPAPGSRTAMKDLFDETLALLNDASRLSE</sequence>
<dbReference type="EMBL" id="VSFF01000001">
    <property type="protein sequence ID" value="TYC18444.1"/>
    <property type="molecule type" value="Genomic_DNA"/>
</dbReference>
<evidence type="ECO:0000256" key="1">
    <source>
        <dbReference type="SAM" id="MobiDB-lite"/>
    </source>
</evidence>
<comment type="caution">
    <text evidence="2">The sequence shown here is derived from an EMBL/GenBank/DDBJ whole genome shotgun (WGS) entry which is preliminary data.</text>
</comment>
<protein>
    <recommendedName>
        <fullName evidence="4">YbaB/EbfC family nucleoid-associated protein</fullName>
    </recommendedName>
</protein>
<feature type="region of interest" description="Disordered" evidence="1">
    <location>
        <begin position="108"/>
        <end position="138"/>
    </location>
</feature>
<evidence type="ECO:0000313" key="2">
    <source>
        <dbReference type="EMBL" id="TYC18444.1"/>
    </source>
</evidence>
<evidence type="ECO:0000313" key="3">
    <source>
        <dbReference type="Proteomes" id="UP000322634"/>
    </source>
</evidence>